<feature type="compositionally biased region" description="Polar residues" evidence="1">
    <location>
        <begin position="84"/>
        <end position="99"/>
    </location>
</feature>
<keyword evidence="2" id="KW-0732">Signal</keyword>
<dbReference type="Proteomes" id="UP000192266">
    <property type="component" value="Unassembled WGS sequence"/>
</dbReference>
<accession>A0A1W1VXE2</accession>
<name>A0A1W1VXE2_9BACT</name>
<proteinExistence type="predicted"/>
<gene>
    <name evidence="3" type="ORF">SAMN00120144_1612</name>
</gene>
<evidence type="ECO:0000313" key="4">
    <source>
        <dbReference type="Proteomes" id="UP000192266"/>
    </source>
</evidence>
<feature type="chain" id="PRO_5012325579" description="Lipoprotein" evidence="2">
    <location>
        <begin position="21"/>
        <end position="152"/>
    </location>
</feature>
<dbReference type="OrthoDB" id="885510at2"/>
<reference evidence="3 4" key="1">
    <citation type="submission" date="2017-04" db="EMBL/GenBank/DDBJ databases">
        <authorList>
            <person name="Afonso C.L."/>
            <person name="Miller P.J."/>
            <person name="Scott M.A."/>
            <person name="Spackman E."/>
            <person name="Goraichik I."/>
            <person name="Dimitrov K.M."/>
            <person name="Suarez D.L."/>
            <person name="Swayne D.E."/>
        </authorList>
    </citation>
    <scope>NUCLEOTIDE SEQUENCE [LARGE SCALE GENOMIC DNA]</scope>
    <source>
        <strain evidence="3 4">DSM 11622</strain>
    </source>
</reference>
<dbReference type="EMBL" id="FWWW01000076">
    <property type="protein sequence ID" value="SMB97771.1"/>
    <property type="molecule type" value="Genomic_DNA"/>
</dbReference>
<feature type="compositionally biased region" description="Polar residues" evidence="1">
    <location>
        <begin position="109"/>
        <end position="119"/>
    </location>
</feature>
<evidence type="ECO:0008006" key="5">
    <source>
        <dbReference type="Google" id="ProtNLM"/>
    </source>
</evidence>
<keyword evidence="4" id="KW-1185">Reference proteome</keyword>
<organism evidence="3 4">
    <name type="scientific">Hymenobacter roseosalivarius DSM 11622</name>
    <dbReference type="NCBI Taxonomy" id="645990"/>
    <lineage>
        <taxon>Bacteria</taxon>
        <taxon>Pseudomonadati</taxon>
        <taxon>Bacteroidota</taxon>
        <taxon>Cytophagia</taxon>
        <taxon>Cytophagales</taxon>
        <taxon>Hymenobacteraceae</taxon>
        <taxon>Hymenobacter</taxon>
    </lineage>
</organism>
<feature type="compositionally biased region" description="Low complexity" evidence="1">
    <location>
        <begin position="120"/>
        <end position="134"/>
    </location>
</feature>
<evidence type="ECO:0000256" key="1">
    <source>
        <dbReference type="SAM" id="MobiDB-lite"/>
    </source>
</evidence>
<evidence type="ECO:0000313" key="3">
    <source>
        <dbReference type="EMBL" id="SMB97771.1"/>
    </source>
</evidence>
<dbReference type="RefSeq" id="WP_084446601.1">
    <property type="nucleotide sequence ID" value="NZ_FWWW01000076.1"/>
</dbReference>
<protein>
    <recommendedName>
        <fullName evidence="5">Lipoprotein</fullName>
    </recommendedName>
</protein>
<evidence type="ECO:0000256" key="2">
    <source>
        <dbReference type="SAM" id="SignalP"/>
    </source>
</evidence>
<dbReference type="AlphaFoldDB" id="A0A1W1VXE2"/>
<feature type="compositionally biased region" description="Gly residues" evidence="1">
    <location>
        <begin position="135"/>
        <end position="152"/>
    </location>
</feature>
<feature type="signal peptide" evidence="2">
    <location>
        <begin position="1"/>
        <end position="20"/>
    </location>
</feature>
<feature type="region of interest" description="Disordered" evidence="1">
    <location>
        <begin position="61"/>
        <end position="152"/>
    </location>
</feature>
<sequence length="152" mass="15306">MKLQQRYALAILLVATAPLASCDYQKGPGKDTQFDRNLNLEAAPEATSNEIARDSVNRVQNVQPPLGKGSAADQQMSVDKAMNSAPSGNTATSPQTASGQPAPVGKAQDGNSKNAKQAPSQAAGSGSQATSSGAMGSGQGTTSGSGGQTTQR</sequence>